<evidence type="ECO:0000256" key="10">
    <source>
        <dbReference type="ARBA" id="ARBA00023328"/>
    </source>
</evidence>
<comment type="subcellular location">
    <subcellularLocation>
        <location evidence="2">Chromosome</location>
        <location evidence="2">Centromere</location>
        <location evidence="2">Kinetochore</location>
    </subcellularLocation>
    <subcellularLocation>
        <location evidence="1">Cytoplasm</location>
    </subcellularLocation>
</comment>
<dbReference type="AlphaFoldDB" id="A0A034VFI5"/>
<accession>A0A034VFI5</accession>
<keyword evidence="7" id="KW-0498">Mitosis</keyword>
<evidence type="ECO:0000256" key="5">
    <source>
        <dbReference type="ARBA" id="ARBA00022490"/>
    </source>
</evidence>
<evidence type="ECO:0000259" key="11">
    <source>
        <dbReference type="Pfam" id="PF06248"/>
    </source>
</evidence>
<feature type="domain" description="Centromere/kinetochore protein zw10 N-terminal" evidence="11">
    <location>
        <begin position="41"/>
        <end position="129"/>
    </location>
</feature>
<sequence>MTLQLNAESPQYGENIVKILKDSNGGDPEVTKSTITQIFTQIKRFQESIRKNIDDNYVDFMPNQTTVDAFLHEGEQLVRESEYLLQTVSCEASESLRQANSELAACIDEFREMSLGLRVSYRILKVDDLFQCIKEANSHKEYLVVLDHLGKLKSLISCDSGSDVDRVLQKCNCYDTINVKYLMQAKILEQNLQQRFEELVQFTEKSFSQSKCVTLQVSTDVNQLQDTVMALFQARYNPVKMCDFLLENCFVPIILKPVLLEYCEESPDYVQLRLSYSLKEISKSLRPSYNKVFENIKLVLTCLSNINVSVSNDQQVFSIIGEHIKQRFLNLLVDDCLKYAIPKNMNEYEECTLVEDVIQFEHFLADVFLINAETDRTLSDFTEKFETYFREEFNNNLLKSAIDIMRKDLQDMALIAEKNSADDVSMNPFLFPCCMVSKSTLELIKLMERILRQSHEAKDESLVNVIVVILNSYLSEVPNIHGKLMNSIPQQSALFYNNCQFLAHWVTTNSDKDIPTYPALVKTLQITGCKYLNLQIGYQQKIIMGILKEFDISDAHTVGTAPLKLLRQCLRQLDLLKNVWLNVLPDAMYNKTFCDILHDFCNEIIRRILAMEDISATVASELSELIGVILEKVPTLFKSKHEVIQIKSWMKLEQLKMLLNASLQEITEQWCEGAGILTVNYKAEEIKHIIRALFQNTDRRAKALTKIV</sequence>
<dbReference type="Pfam" id="PF20666">
    <property type="entry name" value="ZW10_C"/>
    <property type="match status" value="1"/>
</dbReference>
<evidence type="ECO:0000256" key="9">
    <source>
        <dbReference type="ARBA" id="ARBA00023306"/>
    </source>
</evidence>
<evidence type="ECO:0000256" key="4">
    <source>
        <dbReference type="ARBA" id="ARBA00022454"/>
    </source>
</evidence>
<keyword evidence="4" id="KW-0158">Chromosome</keyword>
<feature type="domain" description="Centromere/kinetochore protein zw10 C-terminal" evidence="13">
    <location>
        <begin position="429"/>
        <end position="544"/>
    </location>
</feature>
<evidence type="ECO:0000256" key="1">
    <source>
        <dbReference type="ARBA" id="ARBA00004496"/>
    </source>
</evidence>
<dbReference type="Gene3D" id="1.10.357.150">
    <property type="match status" value="1"/>
</dbReference>
<feature type="domain" description="ZW10 C-terminal helical" evidence="14">
    <location>
        <begin position="564"/>
        <end position="707"/>
    </location>
</feature>
<evidence type="ECO:0000313" key="15">
    <source>
        <dbReference type="EMBL" id="JAC40872.1"/>
    </source>
</evidence>
<dbReference type="InterPro" id="IPR055148">
    <property type="entry name" value="ZW10_C_2"/>
</dbReference>
<dbReference type="GO" id="GO:0005737">
    <property type="term" value="C:cytoplasm"/>
    <property type="evidence" value="ECO:0007669"/>
    <property type="project" value="UniProtKB-SubCell"/>
</dbReference>
<dbReference type="GO" id="GO:0005634">
    <property type="term" value="C:nucleus"/>
    <property type="evidence" value="ECO:0007669"/>
    <property type="project" value="InterPro"/>
</dbReference>
<dbReference type="InterPro" id="IPR009361">
    <property type="entry name" value="Zw10_N"/>
</dbReference>
<evidence type="ECO:0000259" key="14">
    <source>
        <dbReference type="Pfam" id="PF22766"/>
    </source>
</evidence>
<keyword evidence="5" id="KW-0963">Cytoplasm</keyword>
<dbReference type="Pfam" id="PF06248">
    <property type="entry name" value="Zw10_N"/>
    <property type="match status" value="1"/>
</dbReference>
<reference evidence="15" key="1">
    <citation type="journal article" date="2014" name="BMC Genomics">
        <title>Characterizing the developmental transcriptome of the oriental fruit fly, Bactrocera dorsalis (Diptera: Tephritidae) through comparative genomic analysis with Drosophila melanogaster utilizing modENCODE datasets.</title>
        <authorList>
            <person name="Geib S.M."/>
            <person name="Calla B."/>
            <person name="Hall B."/>
            <person name="Hou S."/>
            <person name="Manoukis N.C."/>
        </authorList>
    </citation>
    <scope>NUCLEOTIDE SEQUENCE</scope>
    <source>
        <strain evidence="15">Punador</strain>
    </source>
</reference>
<dbReference type="InterPro" id="IPR046362">
    <property type="entry name" value="Zw10/DSL1_C_sf"/>
</dbReference>
<dbReference type="InterPro" id="IPR048343">
    <property type="entry name" value="ZW10_C"/>
</dbReference>
<organism evidence="15">
    <name type="scientific">Bactrocera dorsalis</name>
    <name type="common">Oriental fruit fly</name>
    <name type="synonym">Dacus dorsalis</name>
    <dbReference type="NCBI Taxonomy" id="27457"/>
    <lineage>
        <taxon>Eukaryota</taxon>
        <taxon>Metazoa</taxon>
        <taxon>Ecdysozoa</taxon>
        <taxon>Arthropoda</taxon>
        <taxon>Hexapoda</taxon>
        <taxon>Insecta</taxon>
        <taxon>Pterygota</taxon>
        <taxon>Neoptera</taxon>
        <taxon>Endopterygota</taxon>
        <taxon>Diptera</taxon>
        <taxon>Brachycera</taxon>
        <taxon>Muscomorpha</taxon>
        <taxon>Tephritoidea</taxon>
        <taxon>Tephritidae</taxon>
        <taxon>Bactrocera</taxon>
        <taxon>Bactrocera</taxon>
    </lineage>
</organism>
<keyword evidence="6" id="KW-0132">Cell division</keyword>
<evidence type="ECO:0000256" key="6">
    <source>
        <dbReference type="ARBA" id="ARBA00022618"/>
    </source>
</evidence>
<dbReference type="OrthoDB" id="534815at2759"/>
<dbReference type="GO" id="GO:0051301">
    <property type="term" value="P:cell division"/>
    <property type="evidence" value="ECO:0007669"/>
    <property type="project" value="UniProtKB-KW"/>
</dbReference>
<dbReference type="InterPro" id="IPR048344">
    <property type="entry name" value="Zw10_middle"/>
</dbReference>
<name>A0A034VFI5_BACDO</name>
<gene>
    <name evidence="15" type="primary">ZW10</name>
</gene>
<evidence type="ECO:0000256" key="2">
    <source>
        <dbReference type="ARBA" id="ARBA00004629"/>
    </source>
</evidence>
<keyword evidence="8" id="KW-0995">Kinetochore</keyword>
<evidence type="ECO:0000256" key="7">
    <source>
        <dbReference type="ARBA" id="ARBA00022776"/>
    </source>
</evidence>
<evidence type="ECO:0000256" key="3">
    <source>
        <dbReference type="ARBA" id="ARBA00006245"/>
    </source>
</evidence>
<comment type="similarity">
    <text evidence="3">Belongs to the ZW10 family.</text>
</comment>
<feature type="domain" description="Centromere/kinetochore protein zw10 middle" evidence="12">
    <location>
        <begin position="208"/>
        <end position="405"/>
    </location>
</feature>
<protein>
    <submittedName>
        <fullName evidence="15">Centromere/kinetochore protein zw10</fullName>
    </submittedName>
</protein>
<dbReference type="Pfam" id="PF20665">
    <property type="entry name" value="Zw10_middle"/>
    <property type="match status" value="1"/>
</dbReference>
<evidence type="ECO:0000259" key="13">
    <source>
        <dbReference type="Pfam" id="PF20666"/>
    </source>
</evidence>
<keyword evidence="10" id="KW-0137">Centromere</keyword>
<dbReference type="GO" id="GO:0007094">
    <property type="term" value="P:mitotic spindle assembly checkpoint signaling"/>
    <property type="evidence" value="ECO:0007669"/>
    <property type="project" value="TreeGrafter"/>
</dbReference>
<proteinExistence type="inferred from homology"/>
<dbReference type="PANTHER" id="PTHR12205:SF0">
    <property type="entry name" value="CENTROMERE_KINETOCHORE PROTEIN ZW10 HOMOLOG"/>
    <property type="match status" value="1"/>
</dbReference>
<dbReference type="GO" id="GO:1990423">
    <property type="term" value="C:RZZ complex"/>
    <property type="evidence" value="ECO:0007669"/>
    <property type="project" value="TreeGrafter"/>
</dbReference>
<keyword evidence="9" id="KW-0131">Cell cycle</keyword>
<dbReference type="PANTHER" id="PTHR12205">
    <property type="entry name" value="CENTROMERE/KINETOCHORE PROTEIN ZW10"/>
    <property type="match status" value="1"/>
</dbReference>
<evidence type="ECO:0000256" key="8">
    <source>
        <dbReference type="ARBA" id="ARBA00022838"/>
    </source>
</evidence>
<dbReference type="GO" id="GO:0006888">
    <property type="term" value="P:endoplasmic reticulum to Golgi vesicle-mediated transport"/>
    <property type="evidence" value="ECO:0007669"/>
    <property type="project" value="TreeGrafter"/>
</dbReference>
<evidence type="ECO:0000259" key="12">
    <source>
        <dbReference type="Pfam" id="PF20665"/>
    </source>
</evidence>
<dbReference type="Pfam" id="PF22766">
    <property type="entry name" value="ZW10_C2"/>
    <property type="match status" value="1"/>
</dbReference>
<dbReference type="EMBL" id="GAKP01018080">
    <property type="protein sequence ID" value="JAC40872.1"/>
    <property type="molecule type" value="Transcribed_RNA"/>
</dbReference>